<dbReference type="OrthoDB" id="396512at2"/>
<dbReference type="CDD" id="cd00761">
    <property type="entry name" value="Glyco_tranf_GTA_type"/>
    <property type="match status" value="1"/>
</dbReference>
<evidence type="ECO:0000313" key="4">
    <source>
        <dbReference type="Proteomes" id="UP000289859"/>
    </source>
</evidence>
<keyword evidence="4" id="KW-1185">Reference proteome</keyword>
<accession>A0A4Q0NV90</accession>
<proteinExistence type="predicted"/>
<comment type="caution">
    <text evidence="3">The sequence shown here is derived from an EMBL/GenBank/DDBJ whole genome shotgun (WGS) entry which is preliminary data.</text>
</comment>
<reference evidence="3 4" key="1">
    <citation type="submission" date="2018-07" db="EMBL/GenBank/DDBJ databases">
        <title>Leeuwenhoekiella genomics.</title>
        <authorList>
            <person name="Tahon G."/>
            <person name="Willems A."/>
        </authorList>
    </citation>
    <scope>NUCLEOTIDE SEQUENCE [LARGE SCALE GENOMIC DNA]</scope>
    <source>
        <strain evidence="3 4">LMG 29608</strain>
    </source>
</reference>
<keyword evidence="1" id="KW-0812">Transmembrane</keyword>
<name>A0A4Q0NV90_9FLAO</name>
<dbReference type="Proteomes" id="UP000289859">
    <property type="component" value="Unassembled WGS sequence"/>
</dbReference>
<evidence type="ECO:0000259" key="2">
    <source>
        <dbReference type="Pfam" id="PF00535"/>
    </source>
</evidence>
<dbReference type="PANTHER" id="PTHR22916">
    <property type="entry name" value="GLYCOSYLTRANSFERASE"/>
    <property type="match status" value="1"/>
</dbReference>
<feature type="domain" description="Glycosyltransferase 2-like" evidence="2">
    <location>
        <begin position="7"/>
        <end position="101"/>
    </location>
</feature>
<dbReference type="PANTHER" id="PTHR22916:SF3">
    <property type="entry name" value="UDP-GLCNAC:BETAGAL BETA-1,3-N-ACETYLGLUCOSAMINYLTRANSFERASE-LIKE PROTEIN 1"/>
    <property type="match status" value="1"/>
</dbReference>
<keyword evidence="3" id="KW-0808">Transferase</keyword>
<gene>
    <name evidence="3" type="ORF">DSM02_3459</name>
</gene>
<keyword evidence="1" id="KW-1133">Transmembrane helix</keyword>
<dbReference type="Pfam" id="PF00535">
    <property type="entry name" value="Glycos_transf_2"/>
    <property type="match status" value="1"/>
</dbReference>
<dbReference type="GO" id="GO:0016758">
    <property type="term" value="F:hexosyltransferase activity"/>
    <property type="evidence" value="ECO:0007669"/>
    <property type="project" value="UniProtKB-ARBA"/>
</dbReference>
<evidence type="ECO:0000256" key="1">
    <source>
        <dbReference type="SAM" id="Phobius"/>
    </source>
</evidence>
<dbReference type="InterPro" id="IPR001173">
    <property type="entry name" value="Glyco_trans_2-like"/>
</dbReference>
<keyword evidence="1" id="KW-0472">Membrane</keyword>
<dbReference type="SUPFAM" id="SSF53448">
    <property type="entry name" value="Nucleotide-diphospho-sugar transferases"/>
    <property type="match status" value="1"/>
</dbReference>
<evidence type="ECO:0000313" key="3">
    <source>
        <dbReference type="EMBL" id="RXG14689.1"/>
    </source>
</evidence>
<feature type="transmembrane region" description="Helical" evidence="1">
    <location>
        <begin position="289"/>
        <end position="306"/>
    </location>
</feature>
<protein>
    <submittedName>
        <fullName evidence="3">Glycosyl transferase family 2</fullName>
    </submittedName>
</protein>
<organism evidence="3 4">
    <name type="scientific">Leeuwenhoekiella polynyae</name>
    <dbReference type="NCBI Taxonomy" id="1550906"/>
    <lineage>
        <taxon>Bacteria</taxon>
        <taxon>Pseudomonadati</taxon>
        <taxon>Bacteroidota</taxon>
        <taxon>Flavobacteriia</taxon>
        <taxon>Flavobacteriales</taxon>
        <taxon>Flavobacteriaceae</taxon>
        <taxon>Leeuwenhoekiella</taxon>
    </lineage>
</organism>
<dbReference type="AlphaFoldDB" id="A0A4Q0NV90"/>
<dbReference type="EMBL" id="QOVK01000022">
    <property type="protein sequence ID" value="RXG14689.1"/>
    <property type="molecule type" value="Genomic_DNA"/>
</dbReference>
<dbReference type="Gene3D" id="3.90.550.10">
    <property type="entry name" value="Spore Coat Polysaccharide Biosynthesis Protein SpsA, Chain A"/>
    <property type="match status" value="1"/>
</dbReference>
<sequence length="309" mass="35835">MNLPLVTIMVPTYGQELFIEKSVRSAMDQDYPNLEIIISDDCSPDNTRRICENLALEDERITYYYNSKNLGRVKNYHETLYHRANGDYVVNLDGDDCFVDNEFISKGLGCIIGFKEKQKPLVYVACKRLNYIDHQIDVVHDIENNTEVLSGEDFLSGMYTKYKFSHLTTIYNRDPALKLNFYSKDFISSDTESLVKLISLSNVIVSKDIVGQWNAVGNNESLVPDFKKNLNNLNWIESSNSFLKNKINTKKRIIWKYKSIYFYSKTVLKVLSNGNLNLTNFFRLVRHSYFINILLILPVIVLNSLLRKI</sequence>
<dbReference type="InterPro" id="IPR029044">
    <property type="entry name" value="Nucleotide-diphossugar_trans"/>
</dbReference>